<protein>
    <submittedName>
        <fullName evidence="4">TetR family transcriptional regulator</fullName>
    </submittedName>
</protein>
<feature type="domain" description="HTH tetR-type" evidence="3">
    <location>
        <begin position="14"/>
        <end position="74"/>
    </location>
</feature>
<evidence type="ECO:0000259" key="3">
    <source>
        <dbReference type="PROSITE" id="PS50977"/>
    </source>
</evidence>
<dbReference type="InterPro" id="IPR050109">
    <property type="entry name" value="HTH-type_TetR-like_transc_reg"/>
</dbReference>
<reference evidence="4 5" key="1">
    <citation type="journal article" date="2023" name="Environ Microbiome">
        <title>A coral-associated actinobacterium mitigates coral bleaching under heat stress.</title>
        <authorList>
            <person name="Li J."/>
            <person name="Zou Y."/>
            <person name="Li Q."/>
            <person name="Zhang J."/>
            <person name="Bourne D.G."/>
            <person name="Lyu Y."/>
            <person name="Liu C."/>
            <person name="Zhang S."/>
        </authorList>
    </citation>
    <scope>NUCLEOTIDE SEQUENCE [LARGE SCALE GENOMIC DNA]</scope>
    <source>
        <strain evidence="4 5">SCSIO 13291</strain>
    </source>
</reference>
<feature type="DNA-binding region" description="H-T-H motif" evidence="2">
    <location>
        <begin position="37"/>
        <end position="56"/>
    </location>
</feature>
<proteinExistence type="predicted"/>
<keyword evidence="1 2" id="KW-0238">DNA-binding</keyword>
<dbReference type="PANTHER" id="PTHR30055">
    <property type="entry name" value="HTH-TYPE TRANSCRIPTIONAL REGULATOR RUTR"/>
    <property type="match status" value="1"/>
</dbReference>
<evidence type="ECO:0000313" key="5">
    <source>
        <dbReference type="Proteomes" id="UP001434337"/>
    </source>
</evidence>
<dbReference type="Pfam" id="PF00440">
    <property type="entry name" value="TetR_N"/>
    <property type="match status" value="1"/>
</dbReference>
<evidence type="ECO:0000313" key="4">
    <source>
        <dbReference type="EMBL" id="WZW97965.1"/>
    </source>
</evidence>
<evidence type="ECO:0000256" key="2">
    <source>
        <dbReference type="PROSITE-ProRule" id="PRU00335"/>
    </source>
</evidence>
<dbReference type="PRINTS" id="PR00455">
    <property type="entry name" value="HTHTETR"/>
</dbReference>
<accession>A0ABZ3C5Y1</accession>
<dbReference type="PROSITE" id="PS50977">
    <property type="entry name" value="HTH_TETR_2"/>
    <property type="match status" value="1"/>
</dbReference>
<keyword evidence="5" id="KW-1185">Reference proteome</keyword>
<dbReference type="InterPro" id="IPR001647">
    <property type="entry name" value="HTH_TetR"/>
</dbReference>
<dbReference type="EMBL" id="CP115965">
    <property type="protein sequence ID" value="WZW97965.1"/>
    <property type="molecule type" value="Genomic_DNA"/>
</dbReference>
<evidence type="ECO:0000256" key="1">
    <source>
        <dbReference type="ARBA" id="ARBA00023125"/>
    </source>
</evidence>
<organism evidence="4 5">
    <name type="scientific">Propioniciclava soli</name>
    <dbReference type="NCBI Taxonomy" id="2775081"/>
    <lineage>
        <taxon>Bacteria</taxon>
        <taxon>Bacillati</taxon>
        <taxon>Actinomycetota</taxon>
        <taxon>Actinomycetes</taxon>
        <taxon>Propionibacteriales</taxon>
        <taxon>Propionibacteriaceae</taxon>
        <taxon>Propioniciclava</taxon>
    </lineage>
</organism>
<gene>
    <name evidence="4" type="ORF">PCC79_13860</name>
</gene>
<dbReference type="SUPFAM" id="SSF46689">
    <property type="entry name" value="Homeodomain-like"/>
    <property type="match status" value="1"/>
</dbReference>
<dbReference type="InterPro" id="IPR009057">
    <property type="entry name" value="Homeodomain-like_sf"/>
</dbReference>
<dbReference type="RefSeq" id="WP_342372174.1">
    <property type="nucleotide sequence ID" value="NZ_CP115965.1"/>
</dbReference>
<sequence>MTVPEVPRARLAGAERREAILAAAAEVRARRPYPEMSVAAVAEAAGVSEALVFKHFATKPALYAAALGRVAAGLAARRDAADAAAHHAGARDRVRGALVVLLDALAADGGHAGFSPHPDDPPLVAAARRDARAEWLVWLGGVLLPNDDARDGYALVGFLGFLDAACAQWRDEGCPENHRWPLVDAALGALEGALGDWRR</sequence>
<dbReference type="Gene3D" id="1.10.357.10">
    <property type="entry name" value="Tetracycline Repressor, domain 2"/>
    <property type="match status" value="1"/>
</dbReference>
<dbReference type="PANTHER" id="PTHR30055:SF174">
    <property type="entry name" value="TRANSCRIPTIONAL REGULATORY PROTEIN (PROBABLY TETR-FAMILY)-RELATED"/>
    <property type="match status" value="1"/>
</dbReference>
<dbReference type="Proteomes" id="UP001434337">
    <property type="component" value="Chromosome"/>
</dbReference>
<name>A0ABZ3C5Y1_9ACTN</name>